<evidence type="ECO:0000313" key="9">
    <source>
        <dbReference type="EMBL" id="NDY57203.1"/>
    </source>
</evidence>
<keyword evidence="5" id="KW-0378">Hydrolase</keyword>
<name>A0A7K3NN02_9BACT</name>
<feature type="compositionally biased region" description="Basic and acidic residues" evidence="8">
    <location>
        <begin position="41"/>
        <end position="54"/>
    </location>
</feature>
<dbReference type="InterPro" id="IPR038570">
    <property type="entry name" value="HicA_sf"/>
</dbReference>
<evidence type="ECO:0000313" key="10">
    <source>
        <dbReference type="Proteomes" id="UP000469724"/>
    </source>
</evidence>
<dbReference type="InterPro" id="IPR012933">
    <property type="entry name" value="HicA_mRNA_interferase"/>
</dbReference>
<dbReference type="RefSeq" id="WP_163302245.1">
    <property type="nucleotide sequence ID" value="NZ_JAAGRQ010000040.1"/>
</dbReference>
<organism evidence="9 10">
    <name type="scientific">Desulfolutivibrio sulfodismutans</name>
    <dbReference type="NCBI Taxonomy" id="63561"/>
    <lineage>
        <taxon>Bacteria</taxon>
        <taxon>Pseudomonadati</taxon>
        <taxon>Thermodesulfobacteriota</taxon>
        <taxon>Desulfovibrionia</taxon>
        <taxon>Desulfovibrionales</taxon>
        <taxon>Desulfovibrionaceae</taxon>
        <taxon>Desulfolutivibrio</taxon>
    </lineage>
</organism>
<evidence type="ECO:0000256" key="2">
    <source>
        <dbReference type="ARBA" id="ARBA00022649"/>
    </source>
</evidence>
<evidence type="ECO:0000256" key="8">
    <source>
        <dbReference type="SAM" id="MobiDB-lite"/>
    </source>
</evidence>
<keyword evidence="6" id="KW-0694">RNA-binding</keyword>
<comment type="similarity">
    <text evidence="1">Belongs to the HicA mRNA interferase family.</text>
</comment>
<dbReference type="PANTHER" id="PTHR34873">
    <property type="entry name" value="SSR1766 PROTEIN"/>
    <property type="match status" value="1"/>
</dbReference>
<dbReference type="PANTHER" id="PTHR34873:SF3">
    <property type="entry name" value="ADDICTION MODULE TOXIN, HICA FAMILY"/>
    <property type="match status" value="1"/>
</dbReference>
<proteinExistence type="inferred from homology"/>
<accession>A0A7K3NN02</accession>
<reference evidence="9 10" key="1">
    <citation type="submission" date="2020-02" db="EMBL/GenBank/DDBJ databases">
        <title>Comparative genomics of sulfur disproportionating microorganisms.</title>
        <authorList>
            <person name="Ward L.M."/>
            <person name="Bertran E."/>
            <person name="Johnston D.T."/>
        </authorList>
    </citation>
    <scope>NUCLEOTIDE SEQUENCE [LARGE SCALE GENOMIC DNA]</scope>
    <source>
        <strain evidence="9 10">DSM 3696</strain>
    </source>
</reference>
<keyword evidence="7" id="KW-0346">Stress response</keyword>
<keyword evidence="10" id="KW-1185">Reference proteome</keyword>
<dbReference type="Gene3D" id="3.30.920.30">
    <property type="entry name" value="Hypothetical protein"/>
    <property type="match status" value="1"/>
</dbReference>
<dbReference type="GO" id="GO:0004519">
    <property type="term" value="F:endonuclease activity"/>
    <property type="evidence" value="ECO:0007669"/>
    <property type="project" value="UniProtKB-KW"/>
</dbReference>
<dbReference type="GO" id="GO:0003729">
    <property type="term" value="F:mRNA binding"/>
    <property type="evidence" value="ECO:0007669"/>
    <property type="project" value="InterPro"/>
</dbReference>
<keyword evidence="3" id="KW-0540">Nuclease</keyword>
<evidence type="ECO:0000256" key="6">
    <source>
        <dbReference type="ARBA" id="ARBA00022884"/>
    </source>
</evidence>
<keyword evidence="2" id="KW-1277">Toxin-antitoxin system</keyword>
<evidence type="ECO:0000256" key="4">
    <source>
        <dbReference type="ARBA" id="ARBA00022759"/>
    </source>
</evidence>
<dbReference type="SUPFAM" id="SSF54786">
    <property type="entry name" value="YcfA/nrd intein domain"/>
    <property type="match status" value="1"/>
</dbReference>
<feature type="region of interest" description="Disordered" evidence="8">
    <location>
        <begin position="38"/>
        <end position="62"/>
    </location>
</feature>
<keyword evidence="4" id="KW-0255">Endonuclease</keyword>
<evidence type="ECO:0000256" key="5">
    <source>
        <dbReference type="ARBA" id="ARBA00022801"/>
    </source>
</evidence>
<dbReference type="Pfam" id="PF07927">
    <property type="entry name" value="HicA_toxin"/>
    <property type="match status" value="1"/>
</dbReference>
<dbReference type="EMBL" id="JAAGRQ010000040">
    <property type="protein sequence ID" value="NDY57203.1"/>
    <property type="molecule type" value="Genomic_DNA"/>
</dbReference>
<dbReference type="GO" id="GO:0016787">
    <property type="term" value="F:hydrolase activity"/>
    <property type="evidence" value="ECO:0007669"/>
    <property type="project" value="UniProtKB-KW"/>
</dbReference>
<sequence>MDSDEVIRRLLAAGWRKARVKGSHWHFRHPDIPGLVTVPHPKKDLKPKTVHSIERQSGLNLK</sequence>
<protein>
    <submittedName>
        <fullName evidence="9">Addiction module toxin, HicA family</fullName>
    </submittedName>
</protein>
<comment type="caution">
    <text evidence="9">The sequence shown here is derived from an EMBL/GenBank/DDBJ whole genome shotgun (WGS) entry which is preliminary data.</text>
</comment>
<evidence type="ECO:0000256" key="1">
    <source>
        <dbReference type="ARBA" id="ARBA00006620"/>
    </source>
</evidence>
<dbReference type="Proteomes" id="UP000469724">
    <property type="component" value="Unassembled WGS sequence"/>
</dbReference>
<gene>
    <name evidence="9" type="ORF">G3N56_10675</name>
</gene>
<evidence type="ECO:0000256" key="7">
    <source>
        <dbReference type="ARBA" id="ARBA00023016"/>
    </source>
</evidence>
<dbReference type="AlphaFoldDB" id="A0A7K3NN02"/>
<evidence type="ECO:0000256" key="3">
    <source>
        <dbReference type="ARBA" id="ARBA00022722"/>
    </source>
</evidence>